<dbReference type="EMBL" id="UGGT01000001">
    <property type="protein sequence ID" value="STO22960.1"/>
    <property type="molecule type" value="Genomic_DNA"/>
</dbReference>
<dbReference type="InterPro" id="IPR041667">
    <property type="entry name" value="Cupin_8"/>
</dbReference>
<evidence type="ECO:0000259" key="1">
    <source>
        <dbReference type="PROSITE" id="PS51184"/>
    </source>
</evidence>
<dbReference type="SUPFAM" id="SSF51197">
    <property type="entry name" value="Clavaminate synthase-like"/>
    <property type="match status" value="1"/>
</dbReference>
<dbReference type="STRING" id="1094715.GCA_000236165_03048"/>
<name>A0A377GEG1_9GAMM</name>
<dbReference type="PANTHER" id="PTHR12461">
    <property type="entry name" value="HYPOXIA-INDUCIBLE FACTOR 1 ALPHA INHIBITOR-RELATED"/>
    <property type="match status" value="1"/>
</dbReference>
<dbReference type="RefSeq" id="WP_010655080.1">
    <property type="nucleotide sequence ID" value="NZ_JAPHOO010000002.1"/>
</dbReference>
<gene>
    <name evidence="2" type="ORF">NCTC11370_03062</name>
</gene>
<dbReference type="PANTHER" id="PTHR12461:SF105">
    <property type="entry name" value="HYPOXIA-INDUCIBLE FACTOR 1-ALPHA INHIBITOR"/>
    <property type="match status" value="1"/>
</dbReference>
<dbReference type="PROSITE" id="PS51184">
    <property type="entry name" value="JMJC"/>
    <property type="match status" value="1"/>
</dbReference>
<dbReference type="GeneID" id="93293942"/>
<keyword evidence="3" id="KW-1185">Reference proteome</keyword>
<feature type="domain" description="JmjC" evidence="1">
    <location>
        <begin position="120"/>
        <end position="257"/>
    </location>
</feature>
<reference evidence="2 3" key="1">
    <citation type="submission" date="2018-06" db="EMBL/GenBank/DDBJ databases">
        <authorList>
            <consortium name="Pathogen Informatics"/>
            <person name="Doyle S."/>
        </authorList>
    </citation>
    <scope>NUCLEOTIDE SEQUENCE [LARGE SCALE GENOMIC DNA]</scope>
    <source>
        <strain evidence="2 3">NCTC11370</strain>
    </source>
</reference>
<dbReference type="AlphaFoldDB" id="A0A377GEG1"/>
<dbReference type="OrthoDB" id="479699at2"/>
<dbReference type="InterPro" id="IPR003347">
    <property type="entry name" value="JmjC_dom"/>
</dbReference>
<accession>A0A377GEG1</accession>
<dbReference type="Pfam" id="PF13621">
    <property type="entry name" value="Cupin_8"/>
    <property type="match status" value="1"/>
</dbReference>
<evidence type="ECO:0000313" key="2">
    <source>
        <dbReference type="EMBL" id="STO22960.1"/>
    </source>
</evidence>
<proteinExistence type="predicted"/>
<evidence type="ECO:0000313" key="3">
    <source>
        <dbReference type="Proteomes" id="UP000254554"/>
    </source>
</evidence>
<organism evidence="2 3">
    <name type="scientific">Fluoribacter dumoffii</name>
    <dbReference type="NCBI Taxonomy" id="463"/>
    <lineage>
        <taxon>Bacteria</taxon>
        <taxon>Pseudomonadati</taxon>
        <taxon>Pseudomonadota</taxon>
        <taxon>Gammaproteobacteria</taxon>
        <taxon>Legionellales</taxon>
        <taxon>Legionellaceae</taxon>
        <taxon>Fluoribacter</taxon>
    </lineage>
</organism>
<dbReference type="Proteomes" id="UP000254554">
    <property type="component" value="Unassembled WGS sequence"/>
</dbReference>
<dbReference type="Gene3D" id="2.60.120.650">
    <property type="entry name" value="Cupin"/>
    <property type="match status" value="1"/>
</dbReference>
<protein>
    <recommendedName>
        <fullName evidence="1">JmjC domain-containing protein</fullName>
    </recommendedName>
</protein>
<sequence>MKKIGAIERVNSLTSEKFHSQYVLRNNPVIIQDAVTFWRGYQLWSLDYLVKTIGDIKVRYYISQSNLHPDLSFIKADKLDQKVFFNEGTLAQFIALLKKAKNVFLAGDELSFFDKKKYNQKLNILEQDFEIPKLIDRNTLHSGGLWISPKNIVSWLHYDQNGCHNLNAQIKGSKDILLFPPRNLQNYYLNSGSGNKIANFSQVNILDPDYLRFPLFGQAAYLEGRLNEGDILFIPAYWLHSFKHLGDININLNFWWG</sequence>